<keyword evidence="2" id="KW-0808">Transferase</keyword>
<evidence type="ECO:0000313" key="3">
    <source>
        <dbReference type="Proteomes" id="UP000266188"/>
    </source>
</evidence>
<dbReference type="AlphaFoldDB" id="A0A3A2ZSF4"/>
<dbReference type="EMBL" id="MVGC01000032">
    <property type="protein sequence ID" value="RJE25986.1"/>
    <property type="molecule type" value="Genomic_DNA"/>
</dbReference>
<protein>
    <submittedName>
        <fullName evidence="2">Methyltransferase</fullName>
    </submittedName>
</protein>
<name>A0A3A2ZSF4_9EURO</name>
<dbReference type="Gene3D" id="3.40.50.150">
    <property type="entry name" value="Vaccinia Virus protein VP39"/>
    <property type="match status" value="1"/>
</dbReference>
<dbReference type="STRING" id="2070753.A0A3A2ZSF4"/>
<gene>
    <name evidence="2" type="ORF">PHISCL_01671</name>
</gene>
<feature type="region of interest" description="Disordered" evidence="1">
    <location>
        <begin position="1"/>
        <end position="62"/>
    </location>
</feature>
<dbReference type="PANTHER" id="PTHR43591:SF31">
    <property type="entry name" value="LAEA-LIKE, PUTATIVE (AFU_ORTHOLOGUE AFUA_8G01930)-RELATED"/>
    <property type="match status" value="1"/>
</dbReference>
<dbReference type="CDD" id="cd02440">
    <property type="entry name" value="AdoMet_MTases"/>
    <property type="match status" value="1"/>
</dbReference>
<reference evidence="3" key="1">
    <citation type="submission" date="2017-02" db="EMBL/GenBank/DDBJ databases">
        <authorList>
            <person name="Tafer H."/>
            <person name="Lopandic K."/>
        </authorList>
    </citation>
    <scope>NUCLEOTIDE SEQUENCE [LARGE SCALE GENOMIC DNA]</scope>
    <source>
        <strain evidence="3">CBS 366.77</strain>
    </source>
</reference>
<dbReference type="PANTHER" id="PTHR43591">
    <property type="entry name" value="METHYLTRANSFERASE"/>
    <property type="match status" value="1"/>
</dbReference>
<sequence>MAEQNNSIKAAPGKAIIDHPNKLNSHPAVTHPASKPHPIEVDDDPNPQDDFQFTETDGASSTQSVASSIINYKYENGRRYHAYREGEYVMPNDEQEQARLDLHHHLWRLMTGGALFRAPIDPSTMRVLDLGTGTGIWAIDMADQYPNATIRGIDLSPIQPHWVPPNCRFEVDCFESTWHYSKPFDFIHARNFACSVRDFPSLYKSIMEHLKPGGWVEVADHAAEPFADDDTLKHAPHTVRWAELLDESSLKHGKRFNVAAHLEQWMIDAGFKNVKQEIFKVPVNPWPKDPKMKELGRYNMIHLLETIDPWSLALFTRHLGWSNEEFQAFFSGVRREIQDRSIHMYAKYYFVYGQKPE</sequence>
<proteinExistence type="predicted"/>
<dbReference type="GO" id="GO:0032259">
    <property type="term" value="P:methylation"/>
    <property type="evidence" value="ECO:0007669"/>
    <property type="project" value="UniProtKB-KW"/>
</dbReference>
<evidence type="ECO:0000256" key="1">
    <source>
        <dbReference type="SAM" id="MobiDB-lite"/>
    </source>
</evidence>
<organism evidence="2 3">
    <name type="scientific">Aspergillus sclerotialis</name>
    <dbReference type="NCBI Taxonomy" id="2070753"/>
    <lineage>
        <taxon>Eukaryota</taxon>
        <taxon>Fungi</taxon>
        <taxon>Dikarya</taxon>
        <taxon>Ascomycota</taxon>
        <taxon>Pezizomycotina</taxon>
        <taxon>Eurotiomycetes</taxon>
        <taxon>Eurotiomycetidae</taxon>
        <taxon>Eurotiales</taxon>
        <taxon>Aspergillaceae</taxon>
        <taxon>Aspergillus</taxon>
        <taxon>Aspergillus subgen. Polypaecilum</taxon>
    </lineage>
</organism>
<accession>A0A3A2ZSF4</accession>
<dbReference type="OrthoDB" id="2013972at2759"/>
<dbReference type="Pfam" id="PF13489">
    <property type="entry name" value="Methyltransf_23"/>
    <property type="match status" value="1"/>
</dbReference>
<keyword evidence="3" id="KW-1185">Reference proteome</keyword>
<dbReference type="SUPFAM" id="SSF53335">
    <property type="entry name" value="S-adenosyl-L-methionine-dependent methyltransferases"/>
    <property type="match status" value="1"/>
</dbReference>
<keyword evidence="2" id="KW-0489">Methyltransferase</keyword>
<dbReference type="Proteomes" id="UP000266188">
    <property type="component" value="Unassembled WGS sequence"/>
</dbReference>
<dbReference type="GO" id="GO:0008168">
    <property type="term" value="F:methyltransferase activity"/>
    <property type="evidence" value="ECO:0007669"/>
    <property type="project" value="UniProtKB-KW"/>
</dbReference>
<dbReference type="InterPro" id="IPR029063">
    <property type="entry name" value="SAM-dependent_MTases_sf"/>
</dbReference>
<comment type="caution">
    <text evidence="2">The sequence shown here is derived from an EMBL/GenBank/DDBJ whole genome shotgun (WGS) entry which is preliminary data.</text>
</comment>
<evidence type="ECO:0000313" key="2">
    <source>
        <dbReference type="EMBL" id="RJE25986.1"/>
    </source>
</evidence>